<keyword evidence="1" id="KW-0106">Calcium</keyword>
<dbReference type="OMA" id="QEEQYAI"/>
<dbReference type="VEuPathDB" id="FungiDB:KRP23_3595"/>
<feature type="domain" description="EF-hand" evidence="2">
    <location>
        <begin position="42"/>
        <end position="77"/>
    </location>
</feature>
<evidence type="ECO:0000259" key="2">
    <source>
        <dbReference type="PROSITE" id="PS50222"/>
    </source>
</evidence>
<dbReference type="PROSITE" id="PS00018">
    <property type="entry name" value="EF_HAND_1"/>
    <property type="match status" value="1"/>
</dbReference>
<keyword evidence="4" id="KW-1185">Reference proteome</keyword>
<dbReference type="PROSITE" id="PS50222">
    <property type="entry name" value="EF_HAND_2"/>
    <property type="match status" value="1"/>
</dbReference>
<dbReference type="AlphaFoldDB" id="H3HCU7"/>
<protein>
    <recommendedName>
        <fullName evidence="2">EF-hand domain-containing protein</fullName>
    </recommendedName>
</protein>
<evidence type="ECO:0000313" key="3">
    <source>
        <dbReference type="EnsemblProtists" id="Phyra95521"/>
    </source>
</evidence>
<sequence length="99" mass="10952">MGGSDSKLSAQTQTQQEEQYAIQMKNPVVAAAMEALEIDKPTTGLKFYQLFAAMDTDGSKSIDLEEFHRFFELRHTAFSDLVFSNLGKQTPARGVAFDG</sequence>
<dbReference type="InterPro" id="IPR011992">
    <property type="entry name" value="EF-hand-dom_pair"/>
</dbReference>
<dbReference type="Proteomes" id="UP000005238">
    <property type="component" value="Unassembled WGS sequence"/>
</dbReference>
<dbReference type="EMBL" id="DS566040">
    <property type="status" value="NOT_ANNOTATED_CDS"/>
    <property type="molecule type" value="Genomic_DNA"/>
</dbReference>
<dbReference type="SUPFAM" id="SSF47473">
    <property type="entry name" value="EF-hand"/>
    <property type="match status" value="1"/>
</dbReference>
<evidence type="ECO:0000313" key="4">
    <source>
        <dbReference type="Proteomes" id="UP000005238"/>
    </source>
</evidence>
<name>H3HCU7_PHYRM</name>
<proteinExistence type="predicted"/>
<evidence type="ECO:0000256" key="1">
    <source>
        <dbReference type="ARBA" id="ARBA00022837"/>
    </source>
</evidence>
<reference evidence="3" key="2">
    <citation type="submission" date="2015-06" db="UniProtKB">
        <authorList>
            <consortium name="EnsemblProtists"/>
        </authorList>
    </citation>
    <scope>IDENTIFICATION</scope>
    <source>
        <strain evidence="3">Pr102</strain>
    </source>
</reference>
<dbReference type="VEuPathDB" id="FungiDB:KRP22_3168"/>
<dbReference type="HOGENOM" id="CLU_2325378_0_0_1"/>
<dbReference type="eggNOG" id="ENOG502RGEI">
    <property type="taxonomic scope" value="Eukaryota"/>
</dbReference>
<dbReference type="EnsemblProtists" id="Phyra95521">
    <property type="protein sequence ID" value="Phyra95521"/>
    <property type="gene ID" value="Phyra95521"/>
</dbReference>
<dbReference type="InterPro" id="IPR002048">
    <property type="entry name" value="EF_hand_dom"/>
</dbReference>
<reference evidence="4" key="1">
    <citation type="journal article" date="2006" name="Science">
        <title>Phytophthora genome sequences uncover evolutionary origins and mechanisms of pathogenesis.</title>
        <authorList>
            <person name="Tyler B.M."/>
            <person name="Tripathy S."/>
            <person name="Zhang X."/>
            <person name="Dehal P."/>
            <person name="Jiang R.H."/>
            <person name="Aerts A."/>
            <person name="Arredondo F.D."/>
            <person name="Baxter L."/>
            <person name="Bensasson D."/>
            <person name="Beynon J.L."/>
            <person name="Chapman J."/>
            <person name="Damasceno C.M."/>
            <person name="Dorrance A.E."/>
            <person name="Dou D."/>
            <person name="Dickerman A.W."/>
            <person name="Dubchak I.L."/>
            <person name="Garbelotto M."/>
            <person name="Gijzen M."/>
            <person name="Gordon S.G."/>
            <person name="Govers F."/>
            <person name="Grunwald N.J."/>
            <person name="Huang W."/>
            <person name="Ivors K.L."/>
            <person name="Jones R.W."/>
            <person name="Kamoun S."/>
            <person name="Krampis K."/>
            <person name="Lamour K.H."/>
            <person name="Lee M.K."/>
            <person name="McDonald W.H."/>
            <person name="Medina M."/>
            <person name="Meijer H.J."/>
            <person name="Nordberg E.K."/>
            <person name="Maclean D.J."/>
            <person name="Ospina-Giraldo M.D."/>
            <person name="Morris P.F."/>
            <person name="Phuntumart V."/>
            <person name="Putnam N.H."/>
            <person name="Rash S."/>
            <person name="Rose J.K."/>
            <person name="Sakihama Y."/>
            <person name="Salamov A.A."/>
            <person name="Savidor A."/>
            <person name="Scheuring C.F."/>
            <person name="Smith B.M."/>
            <person name="Sobral B.W."/>
            <person name="Terry A."/>
            <person name="Torto-Alalibo T.A."/>
            <person name="Win J."/>
            <person name="Xu Z."/>
            <person name="Zhang H."/>
            <person name="Grigoriev I.V."/>
            <person name="Rokhsar D.S."/>
            <person name="Boore J.L."/>
        </authorList>
    </citation>
    <scope>NUCLEOTIDE SEQUENCE [LARGE SCALE GENOMIC DNA]</scope>
    <source>
        <strain evidence="4">Pr102</strain>
    </source>
</reference>
<accession>H3HCU7</accession>
<dbReference type="Gene3D" id="1.10.238.10">
    <property type="entry name" value="EF-hand"/>
    <property type="match status" value="1"/>
</dbReference>
<dbReference type="GO" id="GO:0005509">
    <property type="term" value="F:calcium ion binding"/>
    <property type="evidence" value="ECO:0007669"/>
    <property type="project" value="InterPro"/>
</dbReference>
<organism evidence="3 4">
    <name type="scientific">Phytophthora ramorum</name>
    <name type="common">Sudden oak death agent</name>
    <dbReference type="NCBI Taxonomy" id="164328"/>
    <lineage>
        <taxon>Eukaryota</taxon>
        <taxon>Sar</taxon>
        <taxon>Stramenopiles</taxon>
        <taxon>Oomycota</taxon>
        <taxon>Peronosporomycetes</taxon>
        <taxon>Peronosporales</taxon>
        <taxon>Peronosporaceae</taxon>
        <taxon>Phytophthora</taxon>
    </lineage>
</organism>
<dbReference type="InParanoid" id="H3HCU7"/>
<dbReference type="InterPro" id="IPR018247">
    <property type="entry name" value="EF_Hand_1_Ca_BS"/>
</dbReference>